<evidence type="ECO:0008006" key="9">
    <source>
        <dbReference type="Google" id="ProtNLM"/>
    </source>
</evidence>
<feature type="region of interest" description="Disordered" evidence="1">
    <location>
        <begin position="1"/>
        <end position="23"/>
    </location>
</feature>
<dbReference type="Proteomes" id="UP001188597">
    <property type="component" value="Unassembled WGS sequence"/>
</dbReference>
<feature type="region of interest" description="Disordered" evidence="1">
    <location>
        <begin position="1342"/>
        <end position="1423"/>
    </location>
</feature>
<evidence type="ECO:0000256" key="1">
    <source>
        <dbReference type="SAM" id="MobiDB-lite"/>
    </source>
</evidence>
<evidence type="ECO:0000313" key="7">
    <source>
        <dbReference type="EMBL" id="KAK3001557.1"/>
    </source>
</evidence>
<comment type="caution">
    <text evidence="7">The sequence shown here is derived from an EMBL/GenBank/DDBJ whole genome shotgun (WGS) entry which is preliminary data.</text>
</comment>
<dbReference type="PANTHER" id="PTHR21818:SF0">
    <property type="entry name" value="FANCONI ANEMIA GROUP I PROTEIN"/>
    <property type="match status" value="1"/>
</dbReference>
<dbReference type="EMBL" id="JAVXUP010002761">
    <property type="protein sequence ID" value="KAK3001557.1"/>
    <property type="molecule type" value="Genomic_DNA"/>
</dbReference>
<dbReference type="Pfam" id="PF14678">
    <property type="entry name" value="FANCI_S4"/>
    <property type="match status" value="1"/>
</dbReference>
<dbReference type="InterPro" id="IPR029314">
    <property type="entry name" value="FANCI_S4"/>
</dbReference>
<dbReference type="Pfam" id="PF14679">
    <property type="entry name" value="FANCI_HD1"/>
    <property type="match status" value="1"/>
</dbReference>
<dbReference type="SUPFAM" id="SSF48371">
    <property type="entry name" value="ARM repeat"/>
    <property type="match status" value="1"/>
</dbReference>
<feature type="domain" description="FANCI helical" evidence="5">
    <location>
        <begin position="293"/>
        <end position="374"/>
    </location>
</feature>
<dbReference type="Pfam" id="PF14680">
    <property type="entry name" value="FANCI_HD2"/>
    <property type="match status" value="1"/>
</dbReference>
<name>A0AA88V441_9ASTE</name>
<dbReference type="Pfam" id="PF14675">
    <property type="entry name" value="FANCI_S1"/>
    <property type="match status" value="1"/>
</dbReference>
<dbReference type="GO" id="GO:0070182">
    <property type="term" value="F:DNA polymerase binding"/>
    <property type="evidence" value="ECO:0007669"/>
    <property type="project" value="TreeGrafter"/>
</dbReference>
<protein>
    <recommendedName>
        <fullName evidence="9">Fanconi anemia group I protein</fullName>
    </recommendedName>
</protein>
<organism evidence="7 8">
    <name type="scientific">Escallonia herrerae</name>
    <dbReference type="NCBI Taxonomy" id="1293975"/>
    <lineage>
        <taxon>Eukaryota</taxon>
        <taxon>Viridiplantae</taxon>
        <taxon>Streptophyta</taxon>
        <taxon>Embryophyta</taxon>
        <taxon>Tracheophyta</taxon>
        <taxon>Spermatophyta</taxon>
        <taxon>Magnoliopsida</taxon>
        <taxon>eudicotyledons</taxon>
        <taxon>Gunneridae</taxon>
        <taxon>Pentapetalae</taxon>
        <taxon>asterids</taxon>
        <taxon>campanulids</taxon>
        <taxon>Escalloniales</taxon>
        <taxon>Escalloniaceae</taxon>
        <taxon>Escallonia</taxon>
    </lineage>
</organism>
<accession>A0AA88V441</accession>
<sequence length="1423" mass="158509">MTTATQNSNLPNSPPPPPPLTDTDIIRLAQLHHRPQTTVTTSLPPSLHSPSSINHLLSHLHRRSSSSSAAAEYTSSLLRLISLSPHQLSALLTSLLTTYIHLFTSHQIPHDRNSQITIQLFSHHLENIPIKNLPSISDSIVSSLSNVVDQDDSHLLDLLPKCLNLICSSNEIEEPIGYVNLAIDRVLDCSWSRVLLVKLVLSVRDFVFLDKGRCRRFVAKVFNEMTKVELQDLPSLVYQLLVLASKGFSKREVIEGIVMFFGANMRVKTGSIVRQVEGTVLLHVNFAVKQDPSLGQEIVGLVRVDARAFNHFIVAVLLSIARVRRFSESAMGTLKTALITAYKDYKFAKLCKWLPDDLKDEYLQTAIVIEKAVLKAVNESNYGREHVVPSIVQFGFVLLESVEEGSNKELDKSGGLMGSQELGTQILKSLFEVHDMARNEIIEQCKFRVLSVKPEQSIAIIRLLSYLVQTYPYPMLEHVTHLKELLDYFTFMPGKVATHLVTALLPLIKFSRDLQDYTILVVRKAMFKRDDSVLLAATSTIINLILAEKQSKRDGPYSFQESSSQASCSQQAEVPYGTGGSLFKELNGLLQGCLYQQALVKEILYHGLVKLILVDPLMAGAVFDFLLPHFLQFYREDADVQLEINECVKAESGKVCIKEPLDCLLSCVSWILLLQPHGTKSDHPTDSWACFGFSLTQENEAGRTVSGESFSSAMLKVRKLIRVENLEGLVGQTQGAASTPLQEGKNRCAVSILSGIIEVVLNVAATELEKATESKRTDLEKELIELVDFHKSLEKYTSTSRQRNGVKRGITQSTVNDTPEKVELGNSKFCKERTSFLATSVIYQLLQTAMEQYRCDISTSIATSQNHSQLSSKSSSIRSSKFLFFFLNASLRQIKSVPSVGRDDPLRTLIYGDINVLGPPLLKLVWLLKLGPNTDADQKKKGRKHVEDRKEHIHLALLCLKELIRLSLQSPDQTGLINNLVSDSVLEYLSINVLNADKVDEYEQASAADEQSAKNKGLFIKLIIKPLFYELLAASCFHEVEVLCDITMMIGNKLYGDRRNSLGAWAISICKSKDIENSKIAKNAVSLALSLCSPPDDLVVAENMAKELLKVVGSEMISPLEKSEIYPVITHSTSYVVASSILTLIESVIVDMDWVTMKLKTYSTATQKGIMLDQNEEHAPGFQLEETLYLTAEAVVKVLSSFVVMNLKDPQAENFLRLAARLYKNFGRMSKLRIASKGCKQHLPSLKYQKLVEITCKQLTAPLYNFVALMQRNQQQSARSKGIINKIKRENRCVPDLIFQIEDYEKYLILLSKATKVNLLRHAKRSTSRDFKILDPQNIVREEDASNHESNDNNDSAAPNESSDSAGDEGNGSDTVLSPEPGSPVAVEDSGSDGEDQDAIPRPKRAKMNKVVQDSDGEAQSEE</sequence>
<reference evidence="7" key="1">
    <citation type="submission" date="2022-12" db="EMBL/GenBank/DDBJ databases">
        <title>Draft genome assemblies for two species of Escallonia (Escalloniales).</title>
        <authorList>
            <person name="Chanderbali A."/>
            <person name="Dervinis C."/>
            <person name="Anghel I."/>
            <person name="Soltis D."/>
            <person name="Soltis P."/>
            <person name="Zapata F."/>
        </authorList>
    </citation>
    <scope>NUCLEOTIDE SEQUENCE</scope>
    <source>
        <strain evidence="7">UCBG64.0493</strain>
        <tissue evidence="7">Leaf</tissue>
    </source>
</reference>
<evidence type="ECO:0000259" key="4">
    <source>
        <dbReference type="Pfam" id="PF14678"/>
    </source>
</evidence>
<gene>
    <name evidence="7" type="ORF">RJ639_021180</name>
</gene>
<dbReference type="PANTHER" id="PTHR21818">
    <property type="entry name" value="BC025462 PROTEIN"/>
    <property type="match status" value="1"/>
</dbReference>
<dbReference type="InterPro" id="IPR029310">
    <property type="entry name" value="FANCI_HD1"/>
</dbReference>
<dbReference type="InterPro" id="IPR026171">
    <property type="entry name" value="FANCI"/>
</dbReference>
<feature type="compositionally biased region" description="Polar residues" evidence="1">
    <location>
        <begin position="1353"/>
        <end position="1365"/>
    </location>
</feature>
<dbReference type="Pfam" id="PF14676">
    <property type="entry name" value="FANCI_S2"/>
    <property type="match status" value="1"/>
</dbReference>
<evidence type="ECO:0000259" key="5">
    <source>
        <dbReference type="Pfam" id="PF14679"/>
    </source>
</evidence>
<dbReference type="InterPro" id="IPR016024">
    <property type="entry name" value="ARM-type_fold"/>
</dbReference>
<dbReference type="InterPro" id="IPR029308">
    <property type="entry name" value="FANCI_S1"/>
</dbReference>
<proteinExistence type="predicted"/>
<dbReference type="InterPro" id="IPR029312">
    <property type="entry name" value="FANCI_HD2"/>
</dbReference>
<evidence type="ECO:0000259" key="2">
    <source>
        <dbReference type="Pfam" id="PF14675"/>
    </source>
</evidence>
<feature type="domain" description="FANCI solenoid 1" evidence="2">
    <location>
        <begin position="95"/>
        <end position="289"/>
    </location>
</feature>
<evidence type="ECO:0000259" key="6">
    <source>
        <dbReference type="Pfam" id="PF14680"/>
    </source>
</evidence>
<feature type="domain" description="FANCI solenoid 4" evidence="4">
    <location>
        <begin position="1100"/>
        <end position="1337"/>
    </location>
</feature>
<dbReference type="GO" id="GO:0006281">
    <property type="term" value="P:DNA repair"/>
    <property type="evidence" value="ECO:0007669"/>
    <property type="project" value="InterPro"/>
</dbReference>
<feature type="compositionally biased region" description="Basic and acidic residues" evidence="1">
    <location>
        <begin position="1342"/>
        <end position="1351"/>
    </location>
</feature>
<evidence type="ECO:0000313" key="8">
    <source>
        <dbReference type="Proteomes" id="UP001188597"/>
    </source>
</evidence>
<dbReference type="InterPro" id="IPR029315">
    <property type="entry name" value="FANCI_S2"/>
</dbReference>
<evidence type="ECO:0000259" key="3">
    <source>
        <dbReference type="Pfam" id="PF14676"/>
    </source>
</evidence>
<keyword evidence="8" id="KW-1185">Reference proteome</keyword>
<feature type="domain" description="FANCI helical" evidence="6">
    <location>
        <begin position="560"/>
        <end position="797"/>
    </location>
</feature>
<feature type="domain" description="FANCI solenoid 2" evidence="3">
    <location>
        <begin position="387"/>
        <end position="541"/>
    </location>
</feature>